<comment type="caution">
    <text evidence="1">The sequence shown here is derived from an EMBL/GenBank/DDBJ whole genome shotgun (WGS) entry which is preliminary data.</text>
</comment>
<dbReference type="EMBL" id="JAWHQM010000040">
    <property type="protein sequence ID" value="KAK5634331.1"/>
    <property type="molecule type" value="Genomic_DNA"/>
</dbReference>
<organism evidence="1 2">
    <name type="scientific">Xylaria bambusicola</name>
    <dbReference type="NCBI Taxonomy" id="326684"/>
    <lineage>
        <taxon>Eukaryota</taxon>
        <taxon>Fungi</taxon>
        <taxon>Dikarya</taxon>
        <taxon>Ascomycota</taxon>
        <taxon>Pezizomycotina</taxon>
        <taxon>Sordariomycetes</taxon>
        <taxon>Xylariomycetidae</taxon>
        <taxon>Xylariales</taxon>
        <taxon>Xylariaceae</taxon>
        <taxon>Xylaria</taxon>
    </lineage>
</organism>
<name>A0AAN7UXQ1_9PEZI</name>
<reference evidence="1 2" key="1">
    <citation type="submission" date="2023-10" db="EMBL/GenBank/DDBJ databases">
        <title>Draft genome sequence of Xylaria bambusicola isolate GMP-LS, the root and basal stem rot pathogen of sugarcane in Indonesia.</title>
        <authorList>
            <person name="Selvaraj P."/>
            <person name="Muralishankar V."/>
            <person name="Muruganantham S."/>
            <person name="Sp S."/>
            <person name="Haryani S."/>
            <person name="Lau K.J.X."/>
            <person name="Naqvi N.I."/>
        </authorList>
    </citation>
    <scope>NUCLEOTIDE SEQUENCE [LARGE SCALE GENOMIC DNA]</scope>
    <source>
        <strain evidence="1">GMP-LS</strain>
    </source>
</reference>
<evidence type="ECO:0000313" key="1">
    <source>
        <dbReference type="EMBL" id="KAK5634331.1"/>
    </source>
</evidence>
<dbReference type="Proteomes" id="UP001305414">
    <property type="component" value="Unassembled WGS sequence"/>
</dbReference>
<accession>A0AAN7UXQ1</accession>
<keyword evidence="2" id="KW-1185">Reference proteome</keyword>
<dbReference type="AlphaFoldDB" id="A0AAN7UXQ1"/>
<proteinExistence type="predicted"/>
<sequence>MPLEASHNLPVIEGSEQPLTTDFLGPSPVAMFSGAPNYYTMNVGQNAGVIAGTVATAFTGPVANVNA</sequence>
<gene>
    <name evidence="1" type="ORF">RRF57_010045</name>
</gene>
<protein>
    <submittedName>
        <fullName evidence="1">Uncharacterized protein</fullName>
    </submittedName>
</protein>
<evidence type="ECO:0000313" key="2">
    <source>
        <dbReference type="Proteomes" id="UP001305414"/>
    </source>
</evidence>